<dbReference type="InterPro" id="IPR038577">
    <property type="entry name" value="GT10-like_C_sf"/>
</dbReference>
<organism evidence="7 8">
    <name type="scientific">[Clostridium] citroniae WAL-17108</name>
    <dbReference type="NCBI Taxonomy" id="742733"/>
    <lineage>
        <taxon>Bacteria</taxon>
        <taxon>Bacillati</taxon>
        <taxon>Bacillota</taxon>
        <taxon>Clostridia</taxon>
        <taxon>Lachnospirales</taxon>
        <taxon>Lachnospiraceae</taxon>
        <taxon>Enterocloster</taxon>
    </lineage>
</organism>
<dbReference type="AlphaFoldDB" id="G5HRS7"/>
<evidence type="ECO:0000256" key="4">
    <source>
        <dbReference type="SAM" id="Phobius"/>
    </source>
</evidence>
<comment type="caution">
    <text evidence="7">The sequence shown here is derived from an EMBL/GenBank/DDBJ whole genome shotgun (WGS) entry which is preliminary data.</text>
</comment>
<dbReference type="Proteomes" id="UP000003763">
    <property type="component" value="Unassembled WGS sequence"/>
</dbReference>
<dbReference type="GO" id="GO:0008417">
    <property type="term" value="F:fucosyltransferase activity"/>
    <property type="evidence" value="ECO:0007669"/>
    <property type="project" value="InterPro"/>
</dbReference>
<feature type="transmembrane region" description="Helical" evidence="4">
    <location>
        <begin position="12"/>
        <end position="32"/>
    </location>
</feature>
<dbReference type="SUPFAM" id="SSF53756">
    <property type="entry name" value="UDP-Glycosyltransferase/glycogen phosphorylase"/>
    <property type="match status" value="1"/>
</dbReference>
<keyword evidence="3" id="KW-0808">Transferase</keyword>
<dbReference type="eggNOG" id="COG0859">
    <property type="taxonomic scope" value="Bacteria"/>
</dbReference>
<evidence type="ECO:0000313" key="7">
    <source>
        <dbReference type="EMBL" id="EHE95794.1"/>
    </source>
</evidence>
<keyword evidence="4" id="KW-1133">Transmembrane helix</keyword>
<evidence type="ECO:0000259" key="5">
    <source>
        <dbReference type="Pfam" id="PF00852"/>
    </source>
</evidence>
<reference evidence="7 8" key="1">
    <citation type="submission" date="2011-08" db="EMBL/GenBank/DDBJ databases">
        <title>The Genome Sequence of Clostridium citroniae WAL-17108.</title>
        <authorList>
            <consortium name="The Broad Institute Genome Sequencing Platform"/>
            <person name="Earl A."/>
            <person name="Ward D."/>
            <person name="Feldgarden M."/>
            <person name="Gevers D."/>
            <person name="Finegold S.M."/>
            <person name="Summanen P.H."/>
            <person name="Molitoris D.R."/>
            <person name="Vaisanen M.L."/>
            <person name="Daigneault M."/>
            <person name="Allen-Vercoe E."/>
            <person name="Young S.K."/>
            <person name="Zeng Q."/>
            <person name="Gargeya S."/>
            <person name="Fitzgerald M."/>
            <person name="Haas B."/>
            <person name="Abouelleil A."/>
            <person name="Alvarado L."/>
            <person name="Arachchi H.M."/>
            <person name="Berlin A."/>
            <person name="Brown A."/>
            <person name="Chapman S.B."/>
            <person name="Chen Z."/>
            <person name="Dunbar C."/>
            <person name="Freedman E."/>
            <person name="Gearin G."/>
            <person name="Gellesch M."/>
            <person name="Goldberg J."/>
            <person name="Griggs A."/>
            <person name="Gujja S."/>
            <person name="Heiman D."/>
            <person name="Howarth C."/>
            <person name="Larson L."/>
            <person name="Lui A."/>
            <person name="MacDonald P.J.P."/>
            <person name="Montmayeur A."/>
            <person name="Murphy C."/>
            <person name="Neiman D."/>
            <person name="Pearson M."/>
            <person name="Priest M."/>
            <person name="Roberts A."/>
            <person name="Saif S."/>
            <person name="Shea T."/>
            <person name="Shenoy N."/>
            <person name="Sisk P."/>
            <person name="Stolte C."/>
            <person name="Sykes S."/>
            <person name="Wortman J."/>
            <person name="Nusbaum C."/>
            <person name="Birren B."/>
        </authorList>
    </citation>
    <scope>NUCLEOTIDE SEQUENCE [LARGE SCALE GENOMIC DNA]</scope>
    <source>
        <strain evidence="7 8">WAL-17108</strain>
    </source>
</reference>
<evidence type="ECO:0000256" key="3">
    <source>
        <dbReference type="ARBA" id="ARBA00022679"/>
    </source>
</evidence>
<keyword evidence="4" id="KW-0812">Transmembrane</keyword>
<dbReference type="Pfam" id="PF18025">
    <property type="entry name" value="FucT_N"/>
    <property type="match status" value="1"/>
</dbReference>
<dbReference type="InterPro" id="IPR042574">
    <property type="entry name" value="FucT_N_sf"/>
</dbReference>
<feature type="domain" description="Fucosyltransferase C-terminal" evidence="5">
    <location>
        <begin position="507"/>
        <end position="638"/>
    </location>
</feature>
<dbReference type="PATRIC" id="fig|742733.3.peg.5424"/>
<dbReference type="EMBL" id="ADLJ01000049">
    <property type="protein sequence ID" value="EHE95794.1"/>
    <property type="molecule type" value="Genomic_DNA"/>
</dbReference>
<name>G5HRS7_9FIRM</name>
<dbReference type="PANTHER" id="PTHR11929">
    <property type="entry name" value="ALPHA- 1,3 -FUCOSYLTRANSFERASE"/>
    <property type="match status" value="1"/>
</dbReference>
<comment type="similarity">
    <text evidence="1">Belongs to the glycosyltransferase 10 family.</text>
</comment>
<keyword evidence="4" id="KW-0472">Membrane</keyword>
<accession>G5HRS7</accession>
<evidence type="ECO:0000259" key="6">
    <source>
        <dbReference type="Pfam" id="PF18025"/>
    </source>
</evidence>
<dbReference type="Pfam" id="PF00852">
    <property type="entry name" value="Glyco_transf_10"/>
    <property type="match status" value="1"/>
</dbReference>
<dbReference type="HOGENOM" id="CLU_376294_0_0_9"/>
<proteinExistence type="inferred from homology"/>
<dbReference type="PANTHER" id="PTHR11929:SF194">
    <property type="entry name" value="ALPHA-(1,3)-FUCOSYLTRANSFERASE 10"/>
    <property type="match status" value="1"/>
</dbReference>
<dbReference type="RefSeq" id="WP_007869439.1">
    <property type="nucleotide sequence ID" value="NZ_JH376430.1"/>
</dbReference>
<sequence>MEKIKTKIINKITKINLIGIALVFYTSVWRGYKEYCRLKKKHGNLPIITPTFKGTGDFYMVAKYFPQWLKFKKIDKYMMIAGGASEIRVLELFPQWFSNAQYEILSWEHYTYLIHMRLFWGVEKSDIYVLNHIANFGGEHTNYLWITWNLMGYKGLSLLDFYLIYGCKLSKLEKPLIPIFETDSNKIDKIFKYKKLKPGKTVMISPYSTGNGTFHVSFWNSIVKQLQLSGYSVCTNCFGSEKPLANTVKLGLDYRDLVPFMDKAGFAIGIRSGFFDIISSSTCKKIIIHTFKANHWPNGNSLPYTGLKHLGLCNDAIEYELNSNESNFDVIRRSILGLFAIHVASSKKTIKIKYVDVPPDFNKEKIWITRVLREKYNVVFSDNPEFLFYSVFGLTFDQYKNCIKIFFTGEDTIPNFNECDYAMCHDRLELGDRYIRADVGERYGTPIGNLEPDWIEKGISISGWINSSLIDIKDKIQNRSIVSEKLINRRFCNFIYSNESFGEGAVLRKKFCLELMKYRRVDCPGRVLNNMKDGLGIRWSVKDGRDSIVDNWTSTKLEFIKNYKFTIAFENTAIPGHTTEKLIHPFYAYSIPIYWGNPDVVADFNPKAFINCNDYNNDWRAVCKRIKELDQDHEQYLEMLRQPPMQPDFDFGSEEKAKQFLYNIVEKGYKPYTKSSLAFTAPNVARNSYHELMEIKTSNSWKVARRIQAFLGTKWGWFPRQLCLALLNVRNRLVKKK</sequence>
<gene>
    <name evidence="7" type="ORF">HMPREF9469_05289</name>
</gene>
<dbReference type="InterPro" id="IPR041058">
    <property type="entry name" value="FucT_N"/>
</dbReference>
<dbReference type="Gene3D" id="3.40.50.11650">
    <property type="entry name" value="Glycosyl transferase family 10, N-terminal domain"/>
    <property type="match status" value="1"/>
</dbReference>
<feature type="domain" description="Alpha-(1,3)-fucosyltransferase FucT N-terminal" evidence="6">
    <location>
        <begin position="352"/>
        <end position="437"/>
    </location>
</feature>
<evidence type="ECO:0000256" key="1">
    <source>
        <dbReference type="ARBA" id="ARBA00008919"/>
    </source>
</evidence>
<protein>
    <submittedName>
        <fullName evidence="7">Uncharacterized protein</fullName>
    </submittedName>
</protein>
<dbReference type="Gene3D" id="3.40.50.11660">
    <property type="entry name" value="Glycosyl transferase family 10, C-terminal domain"/>
    <property type="match status" value="1"/>
</dbReference>
<dbReference type="InterPro" id="IPR001503">
    <property type="entry name" value="Glyco_trans_10"/>
</dbReference>
<dbReference type="InterPro" id="IPR055270">
    <property type="entry name" value="Glyco_tran_10_C"/>
</dbReference>
<evidence type="ECO:0000256" key="2">
    <source>
        <dbReference type="ARBA" id="ARBA00022676"/>
    </source>
</evidence>
<keyword evidence="2" id="KW-0328">Glycosyltransferase</keyword>
<evidence type="ECO:0000313" key="8">
    <source>
        <dbReference type="Proteomes" id="UP000003763"/>
    </source>
</evidence>
<dbReference type="GO" id="GO:0016020">
    <property type="term" value="C:membrane"/>
    <property type="evidence" value="ECO:0007669"/>
    <property type="project" value="InterPro"/>
</dbReference>